<name>A0AAE9N5C1_9VIBR</name>
<gene>
    <name evidence="1" type="ORF">HB761_24085</name>
</gene>
<organism evidence="1 2">
    <name type="scientific">Vibrio campbellii</name>
    <dbReference type="NCBI Taxonomy" id="680"/>
    <lineage>
        <taxon>Bacteria</taxon>
        <taxon>Pseudomonadati</taxon>
        <taxon>Pseudomonadota</taxon>
        <taxon>Gammaproteobacteria</taxon>
        <taxon>Vibrionales</taxon>
        <taxon>Vibrionaceae</taxon>
        <taxon>Vibrio</taxon>
    </lineage>
</organism>
<dbReference type="RefSeq" id="WP_255942747.1">
    <property type="nucleotide sequence ID" value="NZ_CP050468.1"/>
</dbReference>
<proteinExistence type="predicted"/>
<accession>A0AAE9N5C1</accession>
<sequence>MSQLIVCCFPIASFGNYGSLNDTEVISVMGGYGHDGMFFESSKDVPNPADCPNNKNAKKTIAVVPANSVVGHVMSIALAAQTTKAKVDVHIYDDKCFEGWPVLRRIKIKQAL</sequence>
<reference evidence="1" key="1">
    <citation type="submission" date="2020-03" db="EMBL/GenBank/DDBJ databases">
        <title>Five strains of Vibrio campbellii isolated from Mariana Trench.</title>
        <authorList>
            <person name="Liang J."/>
            <person name="Zhang X.-H."/>
        </authorList>
    </citation>
    <scope>NUCLEOTIDE SEQUENCE</scope>
    <source>
        <strain evidence="1">LJC014</strain>
    </source>
</reference>
<dbReference type="Proteomes" id="UP001058687">
    <property type="component" value="Chromosome 2"/>
</dbReference>
<dbReference type="AlphaFoldDB" id="A0AAE9N5C1"/>
<dbReference type="EMBL" id="CP050468">
    <property type="protein sequence ID" value="UTZ29659.1"/>
    <property type="molecule type" value="Genomic_DNA"/>
</dbReference>
<protein>
    <submittedName>
        <fullName evidence="1">Uncharacterized protein</fullName>
    </submittedName>
</protein>
<evidence type="ECO:0000313" key="2">
    <source>
        <dbReference type="Proteomes" id="UP001058687"/>
    </source>
</evidence>
<evidence type="ECO:0000313" key="1">
    <source>
        <dbReference type="EMBL" id="UTZ29659.1"/>
    </source>
</evidence>